<keyword evidence="5" id="KW-1185">Reference proteome</keyword>
<evidence type="ECO:0000313" key="5">
    <source>
        <dbReference type="Proteomes" id="UP000481087"/>
    </source>
</evidence>
<dbReference type="GO" id="GO:0046872">
    <property type="term" value="F:metal ion binding"/>
    <property type="evidence" value="ECO:0007669"/>
    <property type="project" value="UniProtKB-KW"/>
</dbReference>
<proteinExistence type="predicted"/>
<dbReference type="InterPro" id="IPR029017">
    <property type="entry name" value="Enolase-like_N"/>
</dbReference>
<dbReference type="SUPFAM" id="SSF54826">
    <property type="entry name" value="Enolase N-terminal domain-like"/>
    <property type="match status" value="1"/>
</dbReference>
<dbReference type="GO" id="GO:0016829">
    <property type="term" value="F:lyase activity"/>
    <property type="evidence" value="ECO:0007669"/>
    <property type="project" value="UniProtKB-KW"/>
</dbReference>
<dbReference type="SUPFAM" id="SSF51604">
    <property type="entry name" value="Enolase C-terminal domain-like"/>
    <property type="match status" value="1"/>
</dbReference>
<name>A0A6L8V4A1_9BACL</name>
<organism evidence="4 5">
    <name type="scientific">Paenibacillus silvestris</name>
    <dbReference type="NCBI Taxonomy" id="2606219"/>
    <lineage>
        <taxon>Bacteria</taxon>
        <taxon>Bacillati</taxon>
        <taxon>Bacillota</taxon>
        <taxon>Bacilli</taxon>
        <taxon>Bacillales</taxon>
        <taxon>Paenibacillaceae</taxon>
        <taxon>Paenibacillus</taxon>
    </lineage>
</organism>
<evidence type="ECO:0000256" key="1">
    <source>
        <dbReference type="ARBA" id="ARBA00022723"/>
    </source>
</evidence>
<sequence length="403" mass="45160">MHMKACNVGYFSIMESERTGCAMIITNVETFIVGNSWKNWLFVKLHTKEGLYGIGEGTLNGFAKTVEAAIHELKHLYIGMDVHDVETIALKMTRDVYSDGGQIQGSALAAIETACWDIIGKEAGLPLYKLLGGKCHEKLRCYANGWYRGPRDPQSFHEKAKDVVARGYTALKFDPFGNAWRTVERKDFRIGLEIVAAVREAVGPDVDLLIEGHNRFSVHTALQFAEAMLPYEPTWFEAPVPPQRISSMVEVAKRSPVPIACGEDYYNREQFAELLKHDAVHIIQLEPQYLGISASKQICGMVHAHGGVTAPHSAQGPICSVVCAHLNMATPNFFIHEIFDEFNEPWEEQLLTPPLKVDRGYLLPPEGAGLGIDLNLEEIAKHPYDPGHWLPLFKQGWEKREKH</sequence>
<dbReference type="Proteomes" id="UP000481087">
    <property type="component" value="Unassembled WGS sequence"/>
</dbReference>
<dbReference type="InterPro" id="IPR013341">
    <property type="entry name" value="Mandelate_racemase_N_dom"/>
</dbReference>
<dbReference type="CDD" id="cd03316">
    <property type="entry name" value="MR_like"/>
    <property type="match status" value="1"/>
</dbReference>
<dbReference type="PANTHER" id="PTHR48080:SF2">
    <property type="entry name" value="D-GALACTONATE DEHYDRATASE"/>
    <property type="match status" value="1"/>
</dbReference>
<reference evidence="4 5" key="1">
    <citation type="submission" date="2019-12" db="EMBL/GenBank/DDBJ databases">
        <title>Paenibacillus sp. nov. sp. isolated from soil.</title>
        <authorList>
            <person name="Kim J."/>
            <person name="Jeong S.E."/>
            <person name="Jung H.S."/>
            <person name="Jeon C.O."/>
        </authorList>
    </citation>
    <scope>NUCLEOTIDE SEQUENCE [LARGE SCALE GENOMIC DNA]</scope>
    <source>
        <strain evidence="4 5">5J-6</strain>
    </source>
</reference>
<dbReference type="AlphaFoldDB" id="A0A6L8V4A1"/>
<dbReference type="EMBL" id="WTUZ01000020">
    <property type="protein sequence ID" value="MZQ84100.1"/>
    <property type="molecule type" value="Genomic_DNA"/>
</dbReference>
<gene>
    <name evidence="4" type="ORF">GQF01_18450</name>
</gene>
<feature type="domain" description="Mandelate racemase/muconate lactonizing enzyme C-terminal" evidence="3">
    <location>
        <begin position="153"/>
        <end position="258"/>
    </location>
</feature>
<dbReference type="InterPro" id="IPR029065">
    <property type="entry name" value="Enolase_C-like"/>
</dbReference>
<dbReference type="Gene3D" id="3.30.390.10">
    <property type="entry name" value="Enolase-like, N-terminal domain"/>
    <property type="match status" value="1"/>
</dbReference>
<protein>
    <submittedName>
        <fullName evidence="4">Mandelate racemase/muconate lactonizing enzyme family protein</fullName>
    </submittedName>
</protein>
<keyword evidence="2" id="KW-0456">Lyase</keyword>
<dbReference type="Pfam" id="PF02746">
    <property type="entry name" value="MR_MLE_N"/>
    <property type="match status" value="1"/>
</dbReference>
<comment type="caution">
    <text evidence="4">The sequence shown here is derived from an EMBL/GenBank/DDBJ whole genome shotgun (WGS) entry which is preliminary data.</text>
</comment>
<dbReference type="InterPro" id="IPR034593">
    <property type="entry name" value="DgoD-like"/>
</dbReference>
<evidence type="ECO:0000259" key="3">
    <source>
        <dbReference type="SMART" id="SM00922"/>
    </source>
</evidence>
<dbReference type="InterPro" id="IPR036849">
    <property type="entry name" value="Enolase-like_C_sf"/>
</dbReference>
<dbReference type="Pfam" id="PF13378">
    <property type="entry name" value="MR_MLE_C"/>
    <property type="match status" value="1"/>
</dbReference>
<dbReference type="Gene3D" id="3.20.20.120">
    <property type="entry name" value="Enolase-like C-terminal domain"/>
    <property type="match status" value="1"/>
</dbReference>
<evidence type="ECO:0000313" key="4">
    <source>
        <dbReference type="EMBL" id="MZQ84100.1"/>
    </source>
</evidence>
<evidence type="ECO:0000256" key="2">
    <source>
        <dbReference type="ARBA" id="ARBA00023239"/>
    </source>
</evidence>
<dbReference type="SFLD" id="SFLDS00001">
    <property type="entry name" value="Enolase"/>
    <property type="match status" value="1"/>
</dbReference>
<accession>A0A6L8V4A1</accession>
<dbReference type="InterPro" id="IPR013342">
    <property type="entry name" value="Mandelate_racemase_C"/>
</dbReference>
<dbReference type="PANTHER" id="PTHR48080">
    <property type="entry name" value="D-GALACTONATE DEHYDRATASE-RELATED"/>
    <property type="match status" value="1"/>
</dbReference>
<keyword evidence="1" id="KW-0479">Metal-binding</keyword>
<dbReference type="SMART" id="SM00922">
    <property type="entry name" value="MR_MLE"/>
    <property type="match status" value="1"/>
</dbReference>